<dbReference type="EMBL" id="KQ979533">
    <property type="protein sequence ID" value="KYN21136.1"/>
    <property type="molecule type" value="Genomic_DNA"/>
</dbReference>
<proteinExistence type="predicted"/>
<protein>
    <submittedName>
        <fullName evidence="1">Uncharacterized protein</fullName>
    </submittedName>
</protein>
<gene>
    <name evidence="1" type="ORF">ALC57_06528</name>
</gene>
<organism evidence="1 2">
    <name type="scientific">Trachymyrmex cornetzi</name>
    <dbReference type="NCBI Taxonomy" id="471704"/>
    <lineage>
        <taxon>Eukaryota</taxon>
        <taxon>Metazoa</taxon>
        <taxon>Ecdysozoa</taxon>
        <taxon>Arthropoda</taxon>
        <taxon>Hexapoda</taxon>
        <taxon>Insecta</taxon>
        <taxon>Pterygota</taxon>
        <taxon>Neoptera</taxon>
        <taxon>Endopterygota</taxon>
        <taxon>Hymenoptera</taxon>
        <taxon>Apocrita</taxon>
        <taxon>Aculeata</taxon>
        <taxon>Formicoidea</taxon>
        <taxon>Formicidae</taxon>
        <taxon>Myrmicinae</taxon>
        <taxon>Trachymyrmex</taxon>
    </lineage>
</organism>
<dbReference type="AlphaFoldDB" id="A0A151J8H4"/>
<name>A0A151J8H4_9HYME</name>
<evidence type="ECO:0000313" key="2">
    <source>
        <dbReference type="Proteomes" id="UP000078492"/>
    </source>
</evidence>
<sequence>MPDSSDIRVVGEIWRRKKEATATSARPTFNICNVPLHPLLNSDIASDLSRARGCV</sequence>
<evidence type="ECO:0000313" key="1">
    <source>
        <dbReference type="EMBL" id="KYN21136.1"/>
    </source>
</evidence>
<keyword evidence="2" id="KW-1185">Reference proteome</keyword>
<reference evidence="1 2" key="1">
    <citation type="submission" date="2015-09" db="EMBL/GenBank/DDBJ databases">
        <title>Trachymyrmex cornetzi WGS genome.</title>
        <authorList>
            <person name="Nygaard S."/>
            <person name="Hu H."/>
            <person name="Boomsma J."/>
            <person name="Zhang G."/>
        </authorList>
    </citation>
    <scope>NUCLEOTIDE SEQUENCE [LARGE SCALE GENOMIC DNA]</scope>
    <source>
        <strain evidence="1">Tcor2-1</strain>
        <tissue evidence="1">Whole body</tissue>
    </source>
</reference>
<accession>A0A151J8H4</accession>
<dbReference type="Proteomes" id="UP000078492">
    <property type="component" value="Unassembled WGS sequence"/>
</dbReference>